<comment type="caution">
    <text evidence="2">The sequence shown here is derived from an EMBL/GenBank/DDBJ whole genome shotgun (WGS) entry which is preliminary data.</text>
</comment>
<dbReference type="Pfam" id="PF25534">
    <property type="entry name" value="DUF7918"/>
    <property type="match status" value="1"/>
</dbReference>
<evidence type="ECO:0000313" key="2">
    <source>
        <dbReference type="EMBL" id="CAE6424886.1"/>
    </source>
</evidence>
<dbReference type="InterPro" id="IPR057678">
    <property type="entry name" value="DUF7918"/>
</dbReference>
<feature type="domain" description="DUF7918" evidence="1">
    <location>
        <begin position="19"/>
        <end position="229"/>
    </location>
</feature>
<reference evidence="2" key="1">
    <citation type="submission" date="2021-01" db="EMBL/GenBank/DDBJ databases">
        <authorList>
            <person name="Kaushik A."/>
        </authorList>
    </citation>
    <scope>NUCLEOTIDE SEQUENCE</scope>
    <source>
        <strain evidence="2">AG6-10EEA</strain>
    </source>
</reference>
<name>A0A8H2XER7_9AGAM</name>
<dbReference type="AlphaFoldDB" id="A0A8H2XER7"/>
<sequence length="320" mass="35895">MDIHYERATVKVRVTDENGIDLEMFGIRDSGPNTKECWIPSKEGEGFQITWEAKAPIRRYKNLALRAVPYLDGAKRAEGILTASQRENGESGCLDGEQVGVNKSSPFQFSRLHTTTDDLELEKHKNHIHATNLNTIKVVVAWGHATVRELSPEDVEETIFPSLPNRGLTHESNVKRGNYSAAILGDPVVTRSSPCTHTYTFRRDTKLDAFVFVFRYASLDWLREQGITPSRRRPRRTPSHTPDYIDVDALDHDVKLELDTKVGITQLPATQQGVFLDPEGEIEVLKHLVPVPLNGAQSSAPVKIEDEVKVEVKIEPDILA</sequence>
<evidence type="ECO:0000259" key="1">
    <source>
        <dbReference type="Pfam" id="PF25534"/>
    </source>
</evidence>
<proteinExistence type="predicted"/>
<accession>A0A8H2XER7</accession>
<organism evidence="2 3">
    <name type="scientific">Rhizoctonia solani</name>
    <dbReference type="NCBI Taxonomy" id="456999"/>
    <lineage>
        <taxon>Eukaryota</taxon>
        <taxon>Fungi</taxon>
        <taxon>Dikarya</taxon>
        <taxon>Basidiomycota</taxon>
        <taxon>Agaricomycotina</taxon>
        <taxon>Agaricomycetes</taxon>
        <taxon>Cantharellales</taxon>
        <taxon>Ceratobasidiaceae</taxon>
        <taxon>Rhizoctonia</taxon>
    </lineage>
</organism>
<evidence type="ECO:0000313" key="3">
    <source>
        <dbReference type="Proteomes" id="UP000663853"/>
    </source>
</evidence>
<dbReference type="EMBL" id="CAJMXA010000299">
    <property type="protein sequence ID" value="CAE6424886.1"/>
    <property type="molecule type" value="Genomic_DNA"/>
</dbReference>
<dbReference type="Proteomes" id="UP000663853">
    <property type="component" value="Unassembled WGS sequence"/>
</dbReference>
<gene>
    <name evidence="2" type="ORF">RDB_LOCUS17122</name>
</gene>
<protein>
    <recommendedName>
        <fullName evidence="1">DUF7918 domain-containing protein</fullName>
    </recommendedName>
</protein>